<dbReference type="SUPFAM" id="SSF55781">
    <property type="entry name" value="GAF domain-like"/>
    <property type="match status" value="1"/>
</dbReference>
<gene>
    <name evidence="9" type="ORF">SAMN05216216_12628</name>
</gene>
<dbReference type="InterPro" id="IPR036890">
    <property type="entry name" value="HATPase_C_sf"/>
</dbReference>
<dbReference type="Proteomes" id="UP000199008">
    <property type="component" value="Unassembled WGS sequence"/>
</dbReference>
<dbReference type="RefSeq" id="WP_092987603.1">
    <property type="nucleotide sequence ID" value="NZ_FNFY01000026.1"/>
</dbReference>
<protein>
    <recommendedName>
        <fullName evidence="2">histidine kinase</fullName>
        <ecNumber evidence="2">2.7.13.3</ecNumber>
    </recommendedName>
</protein>
<evidence type="ECO:0000256" key="4">
    <source>
        <dbReference type="ARBA" id="ARBA00022741"/>
    </source>
</evidence>
<proteinExistence type="predicted"/>
<dbReference type="InterPro" id="IPR011712">
    <property type="entry name" value="Sig_transdc_His_kin_sub3_dim/P"/>
</dbReference>
<dbReference type="STRING" id="576118.SAMN05216216_12628"/>
<evidence type="ECO:0000313" key="9">
    <source>
        <dbReference type="EMBL" id="SDL16128.1"/>
    </source>
</evidence>
<dbReference type="GO" id="GO:0016020">
    <property type="term" value="C:membrane"/>
    <property type="evidence" value="ECO:0007669"/>
    <property type="project" value="InterPro"/>
</dbReference>
<dbReference type="CDD" id="cd16917">
    <property type="entry name" value="HATPase_UhpB-NarQ-NarX-like"/>
    <property type="match status" value="1"/>
</dbReference>
<dbReference type="Gene3D" id="3.30.450.40">
    <property type="match status" value="1"/>
</dbReference>
<dbReference type="EC" id="2.7.13.3" evidence="2"/>
<keyword evidence="6" id="KW-0067">ATP-binding</keyword>
<keyword evidence="5 9" id="KW-0418">Kinase</keyword>
<evidence type="ECO:0000256" key="7">
    <source>
        <dbReference type="ARBA" id="ARBA00023012"/>
    </source>
</evidence>
<accession>A0A1G9HT42</accession>
<reference evidence="10" key="1">
    <citation type="submission" date="2016-10" db="EMBL/GenBank/DDBJ databases">
        <authorList>
            <person name="Varghese N."/>
            <person name="Submissions S."/>
        </authorList>
    </citation>
    <scope>NUCLEOTIDE SEQUENCE [LARGE SCALE GENOMIC DNA]</scope>
    <source>
        <strain evidence="10">CGMCC 1.8895</strain>
    </source>
</reference>
<dbReference type="EMBL" id="FNFY01000026">
    <property type="protein sequence ID" value="SDL16128.1"/>
    <property type="molecule type" value="Genomic_DNA"/>
</dbReference>
<evidence type="ECO:0000256" key="5">
    <source>
        <dbReference type="ARBA" id="ARBA00022777"/>
    </source>
</evidence>
<dbReference type="Pfam" id="PF07730">
    <property type="entry name" value="HisKA_3"/>
    <property type="match status" value="1"/>
</dbReference>
<dbReference type="PANTHER" id="PTHR24421">
    <property type="entry name" value="NITRATE/NITRITE SENSOR PROTEIN NARX-RELATED"/>
    <property type="match status" value="1"/>
</dbReference>
<dbReference type="InterPro" id="IPR029016">
    <property type="entry name" value="GAF-like_dom_sf"/>
</dbReference>
<dbReference type="SUPFAM" id="SSF55874">
    <property type="entry name" value="ATPase domain of HSP90 chaperone/DNA topoisomerase II/histidine kinase"/>
    <property type="match status" value="1"/>
</dbReference>
<evidence type="ECO:0000256" key="3">
    <source>
        <dbReference type="ARBA" id="ARBA00022679"/>
    </source>
</evidence>
<dbReference type="GO" id="GO:0000155">
    <property type="term" value="F:phosphorelay sensor kinase activity"/>
    <property type="evidence" value="ECO:0007669"/>
    <property type="project" value="InterPro"/>
</dbReference>
<keyword evidence="4" id="KW-0547">Nucleotide-binding</keyword>
<evidence type="ECO:0000256" key="2">
    <source>
        <dbReference type="ARBA" id="ARBA00012438"/>
    </source>
</evidence>
<keyword evidence="7" id="KW-0902">Two-component regulatory system</keyword>
<evidence type="ECO:0000256" key="6">
    <source>
        <dbReference type="ARBA" id="ARBA00022840"/>
    </source>
</evidence>
<dbReference type="InterPro" id="IPR050482">
    <property type="entry name" value="Sensor_HK_TwoCompSys"/>
</dbReference>
<dbReference type="InterPro" id="IPR005467">
    <property type="entry name" value="His_kinase_dom"/>
</dbReference>
<evidence type="ECO:0000256" key="1">
    <source>
        <dbReference type="ARBA" id="ARBA00000085"/>
    </source>
</evidence>
<name>A0A1G9HT42_9BACL</name>
<dbReference type="SMART" id="SM00387">
    <property type="entry name" value="HATPase_c"/>
    <property type="match status" value="1"/>
</dbReference>
<keyword evidence="10" id="KW-1185">Reference proteome</keyword>
<keyword evidence="3" id="KW-0808">Transferase</keyword>
<comment type="catalytic activity">
    <reaction evidence="1">
        <text>ATP + protein L-histidine = ADP + protein N-phospho-L-histidine.</text>
        <dbReference type="EC" id="2.7.13.3"/>
    </reaction>
</comment>
<dbReference type="Pfam" id="PF02518">
    <property type="entry name" value="HATPase_c"/>
    <property type="match status" value="1"/>
</dbReference>
<dbReference type="AlphaFoldDB" id="A0A1G9HT42"/>
<dbReference type="SMART" id="SM00065">
    <property type="entry name" value="GAF"/>
    <property type="match status" value="1"/>
</dbReference>
<dbReference type="PROSITE" id="PS50109">
    <property type="entry name" value="HIS_KIN"/>
    <property type="match status" value="1"/>
</dbReference>
<dbReference type="Pfam" id="PF13185">
    <property type="entry name" value="GAF_2"/>
    <property type="match status" value="1"/>
</dbReference>
<dbReference type="GO" id="GO:0046983">
    <property type="term" value="F:protein dimerization activity"/>
    <property type="evidence" value="ECO:0007669"/>
    <property type="project" value="InterPro"/>
</dbReference>
<sequence length="368" mass="41216">MKSKLQLLKDIAEFLNEETDLQTMLNVALRELVTHTEFETGWVFFINQEGEHELAADYQLPPSMEKRGCHYLKDGSCWCVRAYHKQQLQTATNIFVCSRLEKAQLEFPGENNGITHHATMPLISGQESFGLLNVASPGRVEFDSDELALLESVAFQIGSTLKRIELTAKEKESVVIKERQRLARDLHDSVNQMLFSIGITSHAAKALSDGKKIDEALVSIENTSKHAMKEMKALIWQLKPIGLENGIVHAIESYSSLIGIDVNIELDGFYNVSDAVEIELYRIIQESLNNVMKHSGVNEARVNMTVRDKKLETTVSDKGEGFGLKSGTETSYGFSNMRERIRNLGGELDIDTRIGEGTTVKIVVPIEE</sequence>
<dbReference type="Gene3D" id="3.30.565.10">
    <property type="entry name" value="Histidine kinase-like ATPase, C-terminal domain"/>
    <property type="match status" value="1"/>
</dbReference>
<dbReference type="InterPro" id="IPR003018">
    <property type="entry name" value="GAF"/>
</dbReference>
<feature type="domain" description="Histidine kinase" evidence="8">
    <location>
        <begin position="181"/>
        <end position="368"/>
    </location>
</feature>
<dbReference type="InterPro" id="IPR003594">
    <property type="entry name" value="HATPase_dom"/>
</dbReference>
<dbReference type="OrthoDB" id="9795828at2"/>
<dbReference type="Gene3D" id="1.20.5.1930">
    <property type="match status" value="1"/>
</dbReference>
<dbReference type="PANTHER" id="PTHR24421:SF40">
    <property type="entry name" value="SENSOR HISTIDINE KINASE YHCY"/>
    <property type="match status" value="1"/>
</dbReference>
<evidence type="ECO:0000313" key="10">
    <source>
        <dbReference type="Proteomes" id="UP000199008"/>
    </source>
</evidence>
<evidence type="ECO:0000259" key="8">
    <source>
        <dbReference type="PROSITE" id="PS50109"/>
    </source>
</evidence>
<dbReference type="GO" id="GO:0005524">
    <property type="term" value="F:ATP binding"/>
    <property type="evidence" value="ECO:0007669"/>
    <property type="project" value="UniProtKB-KW"/>
</dbReference>
<organism evidence="9 10">
    <name type="scientific">Lacicoccus qingdaonensis</name>
    <dbReference type="NCBI Taxonomy" id="576118"/>
    <lineage>
        <taxon>Bacteria</taxon>
        <taxon>Bacillati</taxon>
        <taxon>Bacillota</taxon>
        <taxon>Bacilli</taxon>
        <taxon>Bacillales</taxon>
        <taxon>Salinicoccaceae</taxon>
        <taxon>Lacicoccus</taxon>
    </lineage>
</organism>